<dbReference type="STRING" id="80876.SAMN05421779_11223"/>
<dbReference type="GO" id="GO:0015833">
    <property type="term" value="P:peptide transport"/>
    <property type="evidence" value="ECO:0007669"/>
    <property type="project" value="InterPro"/>
</dbReference>
<feature type="domain" description="ABC transporter" evidence="6">
    <location>
        <begin position="275"/>
        <end position="522"/>
    </location>
</feature>
<comment type="subcellular location">
    <subcellularLocation>
        <location evidence="1">Cell inner membrane</location>
        <topology evidence="1">Peripheral membrane protein</topology>
    </subcellularLocation>
</comment>
<dbReference type="InterPro" id="IPR017871">
    <property type="entry name" value="ABC_transporter-like_CS"/>
</dbReference>
<dbReference type="InterPro" id="IPR027417">
    <property type="entry name" value="P-loop_NTPase"/>
</dbReference>
<dbReference type="GO" id="GO:0016887">
    <property type="term" value="F:ATP hydrolysis activity"/>
    <property type="evidence" value="ECO:0007669"/>
    <property type="project" value="InterPro"/>
</dbReference>
<dbReference type="InterPro" id="IPR003593">
    <property type="entry name" value="AAA+_ATPase"/>
</dbReference>
<dbReference type="GO" id="GO:0005886">
    <property type="term" value="C:plasma membrane"/>
    <property type="evidence" value="ECO:0007669"/>
    <property type="project" value="UniProtKB-SubCell"/>
</dbReference>
<dbReference type="Pfam" id="PF00005">
    <property type="entry name" value="ABC_tran"/>
    <property type="match status" value="2"/>
</dbReference>
<dbReference type="NCBIfam" id="NF007739">
    <property type="entry name" value="PRK10419.1"/>
    <property type="match status" value="2"/>
</dbReference>
<keyword evidence="8" id="KW-1185">Reference proteome</keyword>
<dbReference type="CDD" id="cd03257">
    <property type="entry name" value="ABC_NikE_OppD_transporters"/>
    <property type="match status" value="2"/>
</dbReference>
<dbReference type="AlphaFoldDB" id="A0A1N7Q8Y7"/>
<dbReference type="GO" id="GO:0005524">
    <property type="term" value="F:ATP binding"/>
    <property type="evidence" value="ECO:0007669"/>
    <property type="project" value="UniProtKB-KW"/>
</dbReference>
<proteinExistence type="inferred from homology"/>
<comment type="similarity">
    <text evidence="2">Belongs to the ABC transporter superfamily.</text>
</comment>
<evidence type="ECO:0000256" key="2">
    <source>
        <dbReference type="ARBA" id="ARBA00005417"/>
    </source>
</evidence>
<evidence type="ECO:0000256" key="4">
    <source>
        <dbReference type="ARBA" id="ARBA00022741"/>
    </source>
</evidence>
<dbReference type="SUPFAM" id="SSF52540">
    <property type="entry name" value="P-loop containing nucleoside triphosphate hydrolases"/>
    <property type="match status" value="2"/>
</dbReference>
<dbReference type="FunFam" id="3.40.50.300:FF:000016">
    <property type="entry name" value="Oligopeptide ABC transporter ATP-binding component"/>
    <property type="match status" value="1"/>
</dbReference>
<evidence type="ECO:0000313" key="8">
    <source>
        <dbReference type="Proteomes" id="UP000185678"/>
    </source>
</evidence>
<keyword evidence="5 7" id="KW-0067">ATP-binding</keyword>
<keyword evidence="3" id="KW-0813">Transport</keyword>
<reference evidence="7 8" key="1">
    <citation type="submission" date="2017-01" db="EMBL/GenBank/DDBJ databases">
        <authorList>
            <person name="Mah S.A."/>
            <person name="Swanson W.J."/>
            <person name="Moy G.W."/>
            <person name="Vacquier V.D."/>
        </authorList>
    </citation>
    <scope>NUCLEOTIDE SEQUENCE [LARGE SCALE GENOMIC DNA]</scope>
    <source>
        <strain evidence="7 8">DSM 11589</strain>
    </source>
</reference>
<name>A0A1N7Q8Y7_9PROT</name>
<feature type="domain" description="ABC transporter" evidence="6">
    <location>
        <begin position="5"/>
        <end position="255"/>
    </location>
</feature>
<evidence type="ECO:0000256" key="5">
    <source>
        <dbReference type="ARBA" id="ARBA00022840"/>
    </source>
</evidence>
<dbReference type="OrthoDB" id="9802264at2"/>
<dbReference type="PANTHER" id="PTHR43776:SF7">
    <property type="entry name" value="D,D-DIPEPTIDE TRANSPORT ATP-BINDING PROTEIN DDPF-RELATED"/>
    <property type="match status" value="1"/>
</dbReference>
<accession>A0A1N7Q8Y7</accession>
<dbReference type="InterPro" id="IPR050319">
    <property type="entry name" value="ABC_transp_ATP-bind"/>
</dbReference>
<evidence type="ECO:0000256" key="1">
    <source>
        <dbReference type="ARBA" id="ARBA00004417"/>
    </source>
</evidence>
<evidence type="ECO:0000256" key="3">
    <source>
        <dbReference type="ARBA" id="ARBA00022448"/>
    </source>
</evidence>
<dbReference type="Proteomes" id="UP000185678">
    <property type="component" value="Unassembled WGS sequence"/>
</dbReference>
<dbReference type="PROSITE" id="PS00211">
    <property type="entry name" value="ABC_TRANSPORTER_1"/>
    <property type="match status" value="2"/>
</dbReference>
<dbReference type="NCBIfam" id="NF008453">
    <property type="entry name" value="PRK11308.1"/>
    <property type="match status" value="2"/>
</dbReference>
<dbReference type="InterPro" id="IPR003439">
    <property type="entry name" value="ABC_transporter-like_ATP-bd"/>
</dbReference>
<dbReference type="PROSITE" id="PS50893">
    <property type="entry name" value="ABC_TRANSPORTER_2"/>
    <property type="match status" value="2"/>
</dbReference>
<evidence type="ECO:0000313" key="7">
    <source>
        <dbReference type="EMBL" id="SIT19320.1"/>
    </source>
</evidence>
<protein>
    <submittedName>
        <fullName evidence="7">Peptide/nickel transport system ATP-binding protein</fullName>
    </submittedName>
</protein>
<keyword evidence="4" id="KW-0547">Nucleotide-binding</keyword>
<gene>
    <name evidence="7" type="ORF">SAMN05421779_11223</name>
</gene>
<organism evidence="7 8">
    <name type="scientific">Insolitispirillum peregrinum</name>
    <dbReference type="NCBI Taxonomy" id="80876"/>
    <lineage>
        <taxon>Bacteria</taxon>
        <taxon>Pseudomonadati</taxon>
        <taxon>Pseudomonadota</taxon>
        <taxon>Alphaproteobacteria</taxon>
        <taxon>Rhodospirillales</taxon>
        <taxon>Novispirillaceae</taxon>
        <taxon>Insolitispirillum</taxon>
    </lineage>
</organism>
<dbReference type="InterPro" id="IPR013563">
    <property type="entry name" value="Oligopep_ABC_C"/>
</dbReference>
<dbReference type="RefSeq" id="WP_076402097.1">
    <property type="nucleotide sequence ID" value="NZ_FTOA01000012.1"/>
</dbReference>
<dbReference type="PANTHER" id="PTHR43776">
    <property type="entry name" value="TRANSPORT ATP-BINDING PROTEIN"/>
    <property type="match status" value="1"/>
</dbReference>
<dbReference type="SMART" id="SM00382">
    <property type="entry name" value="AAA"/>
    <property type="match status" value="2"/>
</dbReference>
<dbReference type="Gene3D" id="3.40.50.300">
    <property type="entry name" value="P-loop containing nucleotide triphosphate hydrolases"/>
    <property type="match status" value="2"/>
</dbReference>
<evidence type="ECO:0000259" key="6">
    <source>
        <dbReference type="PROSITE" id="PS50893"/>
    </source>
</evidence>
<dbReference type="GO" id="GO:0055085">
    <property type="term" value="P:transmembrane transport"/>
    <property type="evidence" value="ECO:0007669"/>
    <property type="project" value="UniProtKB-ARBA"/>
</dbReference>
<dbReference type="Pfam" id="PF08352">
    <property type="entry name" value="oligo_HPY"/>
    <property type="match status" value="2"/>
</dbReference>
<dbReference type="EMBL" id="FTOA01000012">
    <property type="protein sequence ID" value="SIT19320.1"/>
    <property type="molecule type" value="Genomic_DNA"/>
</dbReference>
<sequence length="540" mass="57901">MSPRLVIDHLSVALPRGADRALALNDISLTIAPNEILCLVGESGSGKSTAGRAIMRLLPPSVRISAGAITLDGADILALSDADMRAVRGARIGMIFQEPMTALNPLRTIGDQIGEVFEVHTTLSKAERQARVLDLLAEVLIPDPQAAARAYPHQLSGGQRQRAMIAMALALEPTVLIADEPTTALDVTTQAQILKLIRDLQHRHGTAVLFITHDFGVVAEIADRVAVMQSGQIVEQGPASDILNQPTHPYTQSLIAAVPSLHPTSRAVVAGPVALAVEGLGKTYGRKGWFGSGRVTHAVRDVSFTLHRGSTLAIVGESGSGKSTLARCLVRLIDADRGSIQLDGQDILPLSRRDWQRHSRKIQMVFQDPFGSLNPRRRVGDLVAQGQVLRGTPRPAALEKARDLFARVGLDPEAISRFPHEFSGGQRQRIGLARALAVNPEILIADEPVSALDVSVQAQVLTLLHDLQQELGLTVLFITHDLRVATQIADQVLVMHNGAVVEAGACAEVLNRPQHPYTRSLVQAIPGRHWTPPALSAGVG</sequence>